<dbReference type="AlphaFoldDB" id="A0A816HTZ3"/>
<sequence>MVAITRATLARRLQSSNVKTTKTRAANGKVTKQKKRTAKQRTAPSSSSNTTTVSSNTATISAPLQAYNDVKGKSDITDALAYDC</sequence>
<feature type="compositionally biased region" description="Polar residues" evidence="1">
    <location>
        <begin position="13"/>
        <end position="24"/>
    </location>
</feature>
<reference evidence="2" key="1">
    <citation type="submission" date="2021-02" db="EMBL/GenBank/DDBJ databases">
        <authorList>
            <person name="Nowell W R."/>
        </authorList>
    </citation>
    <scope>NUCLEOTIDE SEQUENCE</scope>
</reference>
<feature type="region of interest" description="Disordered" evidence="1">
    <location>
        <begin position="1"/>
        <end position="64"/>
    </location>
</feature>
<evidence type="ECO:0000313" key="2">
    <source>
        <dbReference type="EMBL" id="CAF1692003.1"/>
    </source>
</evidence>
<accession>A0A816HTZ3</accession>
<proteinExistence type="predicted"/>
<name>A0A816HTZ3_ADIRI</name>
<keyword evidence="3" id="KW-1185">Reference proteome</keyword>
<comment type="caution">
    <text evidence="2">The sequence shown here is derived from an EMBL/GenBank/DDBJ whole genome shotgun (WGS) entry which is preliminary data.</text>
</comment>
<evidence type="ECO:0000256" key="1">
    <source>
        <dbReference type="SAM" id="MobiDB-lite"/>
    </source>
</evidence>
<feature type="compositionally biased region" description="Low complexity" evidence="1">
    <location>
        <begin position="40"/>
        <end position="62"/>
    </location>
</feature>
<gene>
    <name evidence="2" type="ORF">XAT740_LOCUS64454</name>
</gene>
<dbReference type="Proteomes" id="UP000663828">
    <property type="component" value="Unassembled WGS sequence"/>
</dbReference>
<protein>
    <submittedName>
        <fullName evidence="2">Uncharacterized protein</fullName>
    </submittedName>
</protein>
<evidence type="ECO:0000313" key="3">
    <source>
        <dbReference type="Proteomes" id="UP000663828"/>
    </source>
</evidence>
<feature type="non-terminal residue" evidence="2">
    <location>
        <position position="84"/>
    </location>
</feature>
<organism evidence="2 3">
    <name type="scientific">Adineta ricciae</name>
    <name type="common">Rotifer</name>
    <dbReference type="NCBI Taxonomy" id="249248"/>
    <lineage>
        <taxon>Eukaryota</taxon>
        <taxon>Metazoa</taxon>
        <taxon>Spiralia</taxon>
        <taxon>Gnathifera</taxon>
        <taxon>Rotifera</taxon>
        <taxon>Eurotatoria</taxon>
        <taxon>Bdelloidea</taxon>
        <taxon>Adinetida</taxon>
        <taxon>Adinetidae</taxon>
        <taxon>Adineta</taxon>
    </lineage>
</organism>
<dbReference type="EMBL" id="CAJNOR010022411">
    <property type="protein sequence ID" value="CAF1692003.1"/>
    <property type="molecule type" value="Genomic_DNA"/>
</dbReference>